<keyword evidence="4" id="KW-0804">Transcription</keyword>
<evidence type="ECO:0000256" key="3">
    <source>
        <dbReference type="ARBA" id="ARBA00023125"/>
    </source>
</evidence>
<evidence type="ECO:0000313" key="6">
    <source>
        <dbReference type="EMBL" id="GLI01445.1"/>
    </source>
</evidence>
<dbReference type="InterPro" id="IPR036390">
    <property type="entry name" value="WH_DNA-bd_sf"/>
</dbReference>
<dbReference type="PROSITE" id="PS50931">
    <property type="entry name" value="HTH_LYSR"/>
    <property type="match status" value="1"/>
</dbReference>
<dbReference type="Gene3D" id="3.40.190.10">
    <property type="entry name" value="Periplasmic binding protein-like II"/>
    <property type="match status" value="2"/>
</dbReference>
<protein>
    <submittedName>
        <fullName evidence="6">LysR family transcriptional regulator</fullName>
    </submittedName>
</protein>
<dbReference type="EMBL" id="BSDI01000045">
    <property type="protein sequence ID" value="GLI01445.1"/>
    <property type="molecule type" value="Genomic_DNA"/>
</dbReference>
<organism evidence="6 7">
    <name type="scientific">Phytohabitans aurantiacus</name>
    <dbReference type="NCBI Taxonomy" id="3016789"/>
    <lineage>
        <taxon>Bacteria</taxon>
        <taxon>Bacillati</taxon>
        <taxon>Actinomycetota</taxon>
        <taxon>Actinomycetes</taxon>
        <taxon>Micromonosporales</taxon>
        <taxon>Micromonosporaceae</taxon>
    </lineage>
</organism>
<dbReference type="RefSeq" id="WP_281902490.1">
    <property type="nucleotide sequence ID" value="NZ_BSDI01000045.1"/>
</dbReference>
<comment type="similarity">
    <text evidence="1">Belongs to the LysR transcriptional regulatory family.</text>
</comment>
<gene>
    <name evidence="6" type="ORF">Pa4123_67210</name>
</gene>
<dbReference type="Pfam" id="PF00126">
    <property type="entry name" value="HTH_1"/>
    <property type="match status" value="1"/>
</dbReference>
<evidence type="ECO:0000313" key="7">
    <source>
        <dbReference type="Proteomes" id="UP001144280"/>
    </source>
</evidence>
<dbReference type="Proteomes" id="UP001144280">
    <property type="component" value="Unassembled WGS sequence"/>
</dbReference>
<dbReference type="PANTHER" id="PTHR30346:SF0">
    <property type="entry name" value="HCA OPERON TRANSCRIPTIONAL ACTIVATOR HCAR"/>
    <property type="match status" value="1"/>
</dbReference>
<sequence length="318" mass="36150">MIASRILSDGWPTEPQIEACMELRDIEIFLVLAEELHFGRAAERLHVSQARVSQSINQQERRLGGALFDRANRRRIVLTPLGRQLHDDLRPVYAGLRDSLERARLAAQGITHVLRVGLNPINAHDLRPYWDTFRTKHPQWKLKLQQASFVDPFAALRNGELDILVTWLPVEEPDLTVGPILFAEPRVLAVAADHELTRRTSVSLEQIGDFQHVNLPAAPEYWLDGYLPSHTRDGRVIERGPLVRSVEEILMLTSVREVVTLFPSHMRRYAARPDIAYVPVRDLGALPYVLVWRSESENDLIRALATTARDLGPMLTPD</sequence>
<dbReference type="PANTHER" id="PTHR30346">
    <property type="entry name" value="TRANSCRIPTIONAL DUAL REGULATOR HCAR-RELATED"/>
    <property type="match status" value="1"/>
</dbReference>
<dbReference type="SUPFAM" id="SSF53850">
    <property type="entry name" value="Periplasmic binding protein-like II"/>
    <property type="match status" value="1"/>
</dbReference>
<dbReference type="SUPFAM" id="SSF46785">
    <property type="entry name" value="Winged helix' DNA-binding domain"/>
    <property type="match status" value="1"/>
</dbReference>
<proteinExistence type="inferred from homology"/>
<dbReference type="InterPro" id="IPR005119">
    <property type="entry name" value="LysR_subst-bd"/>
</dbReference>
<evidence type="ECO:0000256" key="2">
    <source>
        <dbReference type="ARBA" id="ARBA00023015"/>
    </source>
</evidence>
<dbReference type="InterPro" id="IPR000847">
    <property type="entry name" value="LysR_HTH_N"/>
</dbReference>
<reference evidence="6" key="1">
    <citation type="submission" date="2022-12" db="EMBL/GenBank/DDBJ databases">
        <title>New Phytohabitans aurantiacus sp. RD004123 nov., an actinomycete isolated from soil.</title>
        <authorList>
            <person name="Triningsih D.W."/>
            <person name="Harunari E."/>
            <person name="Igarashi Y."/>
        </authorList>
    </citation>
    <scope>NUCLEOTIDE SEQUENCE</scope>
    <source>
        <strain evidence="6">RD004123</strain>
    </source>
</reference>
<keyword evidence="3" id="KW-0238">DNA-binding</keyword>
<keyword evidence="2" id="KW-0805">Transcription regulation</keyword>
<evidence type="ECO:0000256" key="1">
    <source>
        <dbReference type="ARBA" id="ARBA00009437"/>
    </source>
</evidence>
<dbReference type="Pfam" id="PF03466">
    <property type="entry name" value="LysR_substrate"/>
    <property type="match status" value="1"/>
</dbReference>
<name>A0ABQ5R665_9ACTN</name>
<dbReference type="PRINTS" id="PR00039">
    <property type="entry name" value="HTHLYSR"/>
</dbReference>
<feature type="domain" description="HTH lysR-type" evidence="5">
    <location>
        <begin position="21"/>
        <end position="79"/>
    </location>
</feature>
<evidence type="ECO:0000256" key="4">
    <source>
        <dbReference type="ARBA" id="ARBA00023163"/>
    </source>
</evidence>
<comment type="caution">
    <text evidence="6">The sequence shown here is derived from an EMBL/GenBank/DDBJ whole genome shotgun (WGS) entry which is preliminary data.</text>
</comment>
<dbReference type="InterPro" id="IPR036388">
    <property type="entry name" value="WH-like_DNA-bd_sf"/>
</dbReference>
<keyword evidence="7" id="KW-1185">Reference proteome</keyword>
<evidence type="ECO:0000259" key="5">
    <source>
        <dbReference type="PROSITE" id="PS50931"/>
    </source>
</evidence>
<dbReference type="Gene3D" id="1.10.10.10">
    <property type="entry name" value="Winged helix-like DNA-binding domain superfamily/Winged helix DNA-binding domain"/>
    <property type="match status" value="1"/>
</dbReference>
<accession>A0ABQ5R665</accession>